<comment type="similarity">
    <text evidence="1 2">Belongs to the Cu-Zn superoxide dismutase family.</text>
</comment>
<gene>
    <name evidence="5" type="ORF">EV675_4601</name>
</gene>
<dbReference type="Proteomes" id="UP000292445">
    <property type="component" value="Unassembled WGS sequence"/>
</dbReference>
<comment type="caution">
    <text evidence="5">The sequence shown here is derived from an EMBL/GenBank/DDBJ whole genome shotgun (WGS) entry which is preliminary data.</text>
</comment>
<dbReference type="GO" id="GO:0004784">
    <property type="term" value="F:superoxide dismutase activity"/>
    <property type="evidence" value="ECO:0007669"/>
    <property type="project" value="UniProtKB-EC"/>
</dbReference>
<dbReference type="AlphaFoldDB" id="A0A4Q7N7E7"/>
<feature type="chain" id="PRO_5020195575" description="Superoxide dismutase [Cu-Zn]" evidence="3">
    <location>
        <begin position="23"/>
        <end position="175"/>
    </location>
</feature>
<dbReference type="EC" id="1.15.1.1" evidence="2"/>
<evidence type="ECO:0000313" key="6">
    <source>
        <dbReference type="Proteomes" id="UP000292445"/>
    </source>
</evidence>
<dbReference type="RefSeq" id="WP_130360372.1">
    <property type="nucleotide sequence ID" value="NZ_SGXC01000003.1"/>
</dbReference>
<accession>A0A4Q7N7E7</accession>
<proteinExistence type="inferred from homology"/>
<organism evidence="5 6">
    <name type="scientific">Pigmentiphaga kullae</name>
    <dbReference type="NCBI Taxonomy" id="151784"/>
    <lineage>
        <taxon>Bacteria</taxon>
        <taxon>Pseudomonadati</taxon>
        <taxon>Pseudomonadota</taxon>
        <taxon>Betaproteobacteria</taxon>
        <taxon>Burkholderiales</taxon>
        <taxon>Alcaligenaceae</taxon>
        <taxon>Pigmentiphaga</taxon>
    </lineage>
</organism>
<evidence type="ECO:0000256" key="1">
    <source>
        <dbReference type="ARBA" id="ARBA00010457"/>
    </source>
</evidence>
<dbReference type="EMBL" id="SGXC01000003">
    <property type="protein sequence ID" value="RZS77962.1"/>
    <property type="molecule type" value="Genomic_DNA"/>
</dbReference>
<evidence type="ECO:0000256" key="3">
    <source>
        <dbReference type="SAM" id="SignalP"/>
    </source>
</evidence>
<evidence type="ECO:0000256" key="2">
    <source>
        <dbReference type="RuleBase" id="RU000393"/>
    </source>
</evidence>
<dbReference type="InterPro" id="IPR018152">
    <property type="entry name" value="SOD_Cu/Zn_BS"/>
</dbReference>
<comment type="function">
    <text evidence="2">Destroys radicals which are normally produced within the cells and which are toxic to biological systems.</text>
</comment>
<keyword evidence="2" id="KW-0186">Copper</keyword>
<dbReference type="CDD" id="cd00305">
    <property type="entry name" value="Cu-Zn_Superoxide_Dismutase"/>
    <property type="match status" value="1"/>
</dbReference>
<dbReference type="PROSITE" id="PS00332">
    <property type="entry name" value="SOD_CU_ZN_2"/>
    <property type="match status" value="1"/>
</dbReference>
<comment type="cofactor">
    <cofactor evidence="2">
        <name>Zn(2+)</name>
        <dbReference type="ChEBI" id="CHEBI:29105"/>
    </cofactor>
    <text evidence="2">Binds 1 zinc ion per subunit.</text>
</comment>
<dbReference type="InterPro" id="IPR024134">
    <property type="entry name" value="SOD_Cu/Zn_/chaperone"/>
</dbReference>
<keyword evidence="6" id="KW-1185">Reference proteome</keyword>
<dbReference type="SUPFAM" id="SSF49329">
    <property type="entry name" value="Cu,Zn superoxide dismutase-like"/>
    <property type="match status" value="1"/>
</dbReference>
<feature type="signal peptide" evidence="3">
    <location>
        <begin position="1"/>
        <end position="22"/>
    </location>
</feature>
<sequence>MKRHIAAMLFLGTSTLCAPALADLSIPMTTVDAQGKGKDIGKVTVKETPYGLVFTPALTGLAPGQHGFHVHQNPSCDPGQQDGKPVAALAAGGHYDPKKTGKHGEPWDDGGHLGDLPALYVDGDGKANYPVLAPKLKKLSEVQGHALMVHQGGDNHADHPMPLGGGGARMACGVI</sequence>
<dbReference type="PANTHER" id="PTHR10003">
    <property type="entry name" value="SUPEROXIDE DISMUTASE CU-ZN -RELATED"/>
    <property type="match status" value="1"/>
</dbReference>
<dbReference type="InterPro" id="IPR001424">
    <property type="entry name" value="SOD_Cu_Zn_dom"/>
</dbReference>
<keyword evidence="2" id="KW-0479">Metal-binding</keyword>
<dbReference type="PROSITE" id="PS00087">
    <property type="entry name" value="SOD_CU_ZN_1"/>
    <property type="match status" value="1"/>
</dbReference>
<feature type="domain" description="Superoxide dismutase copper/zinc binding" evidence="4">
    <location>
        <begin position="41"/>
        <end position="175"/>
    </location>
</feature>
<protein>
    <recommendedName>
        <fullName evidence="2">Superoxide dismutase [Cu-Zn]</fullName>
        <ecNumber evidence="2">1.15.1.1</ecNumber>
    </recommendedName>
</protein>
<name>A0A4Q7N7E7_9BURK</name>
<evidence type="ECO:0000313" key="5">
    <source>
        <dbReference type="EMBL" id="RZS77962.1"/>
    </source>
</evidence>
<dbReference type="OrthoDB" id="5431326at2"/>
<comment type="catalytic activity">
    <reaction evidence="2">
        <text>2 superoxide + 2 H(+) = H2O2 + O2</text>
        <dbReference type="Rhea" id="RHEA:20696"/>
        <dbReference type="ChEBI" id="CHEBI:15378"/>
        <dbReference type="ChEBI" id="CHEBI:15379"/>
        <dbReference type="ChEBI" id="CHEBI:16240"/>
        <dbReference type="ChEBI" id="CHEBI:18421"/>
        <dbReference type="EC" id="1.15.1.1"/>
    </reaction>
</comment>
<keyword evidence="2" id="KW-0560">Oxidoreductase</keyword>
<dbReference type="NCBIfam" id="NF007628">
    <property type="entry name" value="PRK10290.1"/>
    <property type="match status" value="1"/>
</dbReference>
<dbReference type="GO" id="GO:0005507">
    <property type="term" value="F:copper ion binding"/>
    <property type="evidence" value="ECO:0007669"/>
    <property type="project" value="InterPro"/>
</dbReference>
<dbReference type="Gene3D" id="2.60.40.200">
    <property type="entry name" value="Superoxide dismutase, copper/zinc binding domain"/>
    <property type="match status" value="1"/>
</dbReference>
<dbReference type="InterPro" id="IPR036423">
    <property type="entry name" value="SOD-like_Cu/Zn_dom_sf"/>
</dbReference>
<keyword evidence="2" id="KW-0862">Zinc</keyword>
<reference evidence="5 6" key="1">
    <citation type="submission" date="2019-02" db="EMBL/GenBank/DDBJ databases">
        <title>Genomic Encyclopedia of Type Strains, Phase IV (KMG-IV): sequencing the most valuable type-strain genomes for metagenomic binning, comparative biology and taxonomic classification.</title>
        <authorList>
            <person name="Goeker M."/>
        </authorList>
    </citation>
    <scope>NUCLEOTIDE SEQUENCE [LARGE SCALE GENOMIC DNA]</scope>
    <source>
        <strain evidence="5 6">K24</strain>
    </source>
</reference>
<dbReference type="Pfam" id="PF00080">
    <property type="entry name" value="Sod_Cu"/>
    <property type="match status" value="1"/>
</dbReference>
<comment type="cofactor">
    <cofactor evidence="2">
        <name>Cu cation</name>
        <dbReference type="ChEBI" id="CHEBI:23378"/>
    </cofactor>
    <text evidence="2">Binds 1 copper ion per subunit.</text>
</comment>
<evidence type="ECO:0000259" key="4">
    <source>
        <dbReference type="Pfam" id="PF00080"/>
    </source>
</evidence>
<keyword evidence="3" id="KW-0732">Signal</keyword>